<dbReference type="PANTHER" id="PTHR14344">
    <property type="entry name" value="WD REPEAT PROTEIN"/>
    <property type="match status" value="1"/>
</dbReference>
<dbReference type="GO" id="GO:0000049">
    <property type="term" value="F:tRNA binding"/>
    <property type="evidence" value="ECO:0007669"/>
    <property type="project" value="Ensembl"/>
</dbReference>
<dbReference type="GO" id="GO:0005829">
    <property type="term" value="C:cytosol"/>
    <property type="evidence" value="ECO:0007669"/>
    <property type="project" value="Ensembl"/>
</dbReference>
<dbReference type="GO" id="GO:0030234">
    <property type="term" value="F:enzyme regulator activity"/>
    <property type="evidence" value="ECO:0007669"/>
    <property type="project" value="Ensembl"/>
</dbReference>
<evidence type="ECO:0000256" key="5">
    <source>
        <dbReference type="ARBA" id="ARBA00022737"/>
    </source>
</evidence>
<dbReference type="OrthoDB" id="5594999at2759"/>
<proteinExistence type="inferred from homology"/>
<dbReference type="CTD" id="11180"/>
<dbReference type="AlphaFoldDB" id="A0A8C3F8T3"/>
<feature type="region of interest" description="Disordered" evidence="12">
    <location>
        <begin position="590"/>
        <end position="619"/>
    </location>
</feature>
<name>A0A8C3F8T3_CHRPI</name>
<dbReference type="SMART" id="SM00320">
    <property type="entry name" value="WD40"/>
    <property type="match status" value="8"/>
</dbReference>
<evidence type="ECO:0000256" key="2">
    <source>
        <dbReference type="ARBA" id="ARBA00022490"/>
    </source>
</evidence>
<dbReference type="GO" id="GO:0005886">
    <property type="term" value="C:plasma membrane"/>
    <property type="evidence" value="ECO:0007669"/>
    <property type="project" value="Ensembl"/>
</dbReference>
<sequence>MPGGPCPGWPLPAGPPCRVSADRGRPLAKKGKLRCSLRCGTKCCSGGTRHPMWQVLRWRREGTAGKGSGLTPISYCLLGEGPNVVVYSLDADGGEAGSHWQSVLRNHRIHGIKERRSPSPEAEQRTLAVFGGKGLIVLELCVRGKEVSLTELCQLCELHDWIWDLQWLAGSTGTLTYVGLALGHNSVALYDYASHRTLREVHCEEKCILYSAYQVGDSWDELVVVAGTVFNQLVVWRVADGSDEAARIKPQRRVSGHDGVIFSICYLKSKGILASASDDRSIRVWDVGDLQAPRDPVRCLLVCYGHQSRVWSVRLLSDYLISIGEDSACIVWNYNGEVVQSFRGHKGRSVRAVAVHETRGWVATGGADTGVRLWHIRRPEPNGNGLVQLNFSPPHKNGSPKAIKLVDASRLLVMTDAGAIYSYDLASKRWAFVMEDANYQSYSLLEVVQLAKDIVLCAMGNLMGHVKVFPLCCPTESEEKRLYGGKVHSLSWAACPGGDPSKCVLFASGPGGVLLWLEVSCCSSGRLASVVEKCCYLLPVCRHRWHTSIAFLPQEGLLVCGDRRGSLLLFPCSTALGSGTEQMLKAGQEDAADDPVGRGSVCKDSGDKPGLISSQGEGNRRVQGPISLLFGLHGKLGVTSVTCHDGFVYSTGRDGCYRQLRVQDQQLQVLRKQKPCRGLEWIEQLHFTPDGDLLVLGFHASHFVLWSTRTNEQLHCVPCGGGHRSWSYGRWLASEVFAYIKSGDVLVYQSSCGPSRQHVLREPLHGRELTCVRHVGTIRTRGGRLVDILVTSSEDMTANVIAVSESSHSLATLAAIGDHISSVRALAVASGSWQEETADWSAVLFSAGGRAEIECYRLVLSCDHNARSGMACQVIHVASHQLDEHWDRMRNKHRVIKMDPETRYMSIAVVAGTDAPCLFLAAACSDGSVRIFLMLEPAQKLRLVADSFHHQRCVLKVETFTHRVAGDRRRHFLCSAATDGSIAFWDITATIEHAAAAQELASGELQPLALGAPSLTVQAHSCGVNSLHVRQTAAGRYLVASGSDDGSIHICLVAVDTALSEPPPSLPSAVVPPGASAGARILLLEAFSRPCAHAAHVTGLRVLRPDLLVSASVDQRLTLWRLGKDSLVFLGSRFCHVADVAELDCWGSEERGYGCVLCGQGLEIVWGRAGAGPQQLPSCGALE</sequence>
<dbReference type="GeneID" id="101945740"/>
<reference evidence="13" key="1">
    <citation type="submission" date="2025-08" db="UniProtKB">
        <authorList>
            <consortium name="Ensembl"/>
        </authorList>
    </citation>
    <scope>IDENTIFICATION</scope>
</reference>
<dbReference type="PROSITE" id="PS50082">
    <property type="entry name" value="WD_REPEATS_2"/>
    <property type="match status" value="1"/>
</dbReference>
<evidence type="ECO:0000313" key="14">
    <source>
        <dbReference type="Proteomes" id="UP000694380"/>
    </source>
</evidence>
<dbReference type="SUPFAM" id="SSF50978">
    <property type="entry name" value="WD40 repeat-like"/>
    <property type="match status" value="2"/>
</dbReference>
<dbReference type="GO" id="GO:0010507">
    <property type="term" value="P:negative regulation of autophagy"/>
    <property type="evidence" value="ECO:0007669"/>
    <property type="project" value="Ensembl"/>
</dbReference>
<evidence type="ECO:0000313" key="13">
    <source>
        <dbReference type="Ensembl" id="ENSCPBP00000004962.1"/>
    </source>
</evidence>
<evidence type="ECO:0000256" key="11">
    <source>
        <dbReference type="PROSITE-ProRule" id="PRU00221"/>
    </source>
</evidence>
<dbReference type="InterPro" id="IPR051973">
    <property type="entry name" value="tRNA_Anticodon_Mtase-Reg"/>
</dbReference>
<dbReference type="GO" id="GO:0070314">
    <property type="term" value="P:G1 to G0 transition"/>
    <property type="evidence" value="ECO:0007669"/>
    <property type="project" value="Ensembl"/>
</dbReference>
<reference evidence="13" key="2">
    <citation type="submission" date="2025-09" db="UniProtKB">
        <authorList>
            <consortium name="Ensembl"/>
        </authorList>
    </citation>
    <scope>IDENTIFICATION</scope>
</reference>
<evidence type="ECO:0000256" key="8">
    <source>
        <dbReference type="ARBA" id="ARBA00041816"/>
    </source>
</evidence>
<comment type="subunit">
    <text evidence="10">Interacts with FTSJ1; the interaction is direct, and required for 2'-O-methylation of position 34 in substrate tRNAs. Interacts with IRS4. Interacts with STK11/LKB1.</text>
</comment>
<organism evidence="13 14">
    <name type="scientific">Chrysemys picta bellii</name>
    <name type="common">Western painted turtle</name>
    <name type="synonym">Emys bellii</name>
    <dbReference type="NCBI Taxonomy" id="8478"/>
    <lineage>
        <taxon>Eukaryota</taxon>
        <taxon>Metazoa</taxon>
        <taxon>Chordata</taxon>
        <taxon>Craniata</taxon>
        <taxon>Vertebrata</taxon>
        <taxon>Euteleostomi</taxon>
        <taxon>Archelosauria</taxon>
        <taxon>Testudinata</taxon>
        <taxon>Testudines</taxon>
        <taxon>Cryptodira</taxon>
        <taxon>Durocryptodira</taxon>
        <taxon>Testudinoidea</taxon>
        <taxon>Emydidae</taxon>
        <taxon>Chrysemys</taxon>
    </lineage>
</organism>
<comment type="subcellular location">
    <subcellularLocation>
        <location evidence="1">Cytoplasm</location>
    </subcellularLocation>
</comment>
<gene>
    <name evidence="13" type="primary">WDR6</name>
</gene>
<dbReference type="PROSITE" id="PS50294">
    <property type="entry name" value="WD_REPEATS_REGION"/>
    <property type="match status" value="1"/>
</dbReference>
<accession>A0A8C3F8T3</accession>
<dbReference type="Pfam" id="PF00400">
    <property type="entry name" value="WD40"/>
    <property type="match status" value="3"/>
</dbReference>
<dbReference type="GeneTree" id="ENSGT00420000029923"/>
<dbReference type="KEGG" id="cpic:101945740"/>
<keyword evidence="14" id="KW-1185">Reference proteome</keyword>
<evidence type="ECO:0000256" key="12">
    <source>
        <dbReference type="SAM" id="MobiDB-lite"/>
    </source>
</evidence>
<dbReference type="InterPro" id="IPR019775">
    <property type="entry name" value="WD40_repeat_CS"/>
</dbReference>
<dbReference type="InterPro" id="IPR001680">
    <property type="entry name" value="WD40_rpt"/>
</dbReference>
<evidence type="ECO:0000256" key="4">
    <source>
        <dbReference type="ARBA" id="ARBA00022694"/>
    </source>
</evidence>
<dbReference type="Ensembl" id="ENSCPBT00000006041.1">
    <property type="protein sequence ID" value="ENSCPBP00000004962.1"/>
    <property type="gene ID" value="ENSCPBG00000003992.1"/>
</dbReference>
<dbReference type="InterPro" id="IPR015943">
    <property type="entry name" value="WD40/YVTN_repeat-like_dom_sf"/>
</dbReference>
<comment type="similarity">
    <text evidence="6">Belongs to the WD repeat WDR6 family.</text>
</comment>
<dbReference type="PROSITE" id="PS00678">
    <property type="entry name" value="WD_REPEATS_1"/>
    <property type="match status" value="1"/>
</dbReference>
<keyword evidence="3 11" id="KW-0853">WD repeat</keyword>
<dbReference type="GO" id="GO:0008285">
    <property type="term" value="P:negative regulation of cell population proliferation"/>
    <property type="evidence" value="ECO:0007669"/>
    <property type="project" value="Ensembl"/>
</dbReference>
<protein>
    <recommendedName>
        <fullName evidence="7">tRNA (34-2'-O)-methyltransferase regulator WDR6</fullName>
    </recommendedName>
    <alternativeName>
        <fullName evidence="8">WD repeat-containing protein 6</fullName>
    </alternativeName>
</protein>
<keyword evidence="5" id="KW-0677">Repeat</keyword>
<comment type="function">
    <text evidence="9">Together with methyltransferase FTSJ1, methylates the 2'-O-ribose of nucleotides at position 34 of the tRNA anticodon loop of substrate tRNAs. Required for the correct positioning of the substrate tRNA for methylation. Required to suppress amino acid starvation-induced autophagy. Enhances the STK11/LKB1-induced cell growth suppression activity.</text>
</comment>
<dbReference type="PANTHER" id="PTHR14344:SF3">
    <property type="entry name" value="WD REPEAT-CONTAINING PROTEIN 6"/>
    <property type="match status" value="1"/>
</dbReference>
<evidence type="ECO:0000256" key="1">
    <source>
        <dbReference type="ARBA" id="ARBA00004496"/>
    </source>
</evidence>
<dbReference type="OMA" id="IIVWSCF"/>
<dbReference type="Gene3D" id="2.130.10.10">
    <property type="entry name" value="YVTN repeat-like/Quinoprotein amine dehydrogenase"/>
    <property type="match status" value="3"/>
</dbReference>
<evidence type="ECO:0000256" key="3">
    <source>
        <dbReference type="ARBA" id="ARBA00022574"/>
    </source>
</evidence>
<evidence type="ECO:0000256" key="6">
    <source>
        <dbReference type="ARBA" id="ARBA00038255"/>
    </source>
</evidence>
<feature type="repeat" description="WD" evidence="11">
    <location>
        <begin position="254"/>
        <end position="287"/>
    </location>
</feature>
<dbReference type="InterPro" id="IPR036322">
    <property type="entry name" value="WD40_repeat_dom_sf"/>
</dbReference>
<evidence type="ECO:0000256" key="7">
    <source>
        <dbReference type="ARBA" id="ARBA00040154"/>
    </source>
</evidence>
<dbReference type="GO" id="GO:0008180">
    <property type="term" value="C:COP9 signalosome"/>
    <property type="evidence" value="ECO:0007669"/>
    <property type="project" value="Ensembl"/>
</dbReference>
<dbReference type="GO" id="GO:0002130">
    <property type="term" value="P:wobble position ribose methylation"/>
    <property type="evidence" value="ECO:0007669"/>
    <property type="project" value="Ensembl"/>
</dbReference>
<evidence type="ECO:0000256" key="9">
    <source>
        <dbReference type="ARBA" id="ARBA00045751"/>
    </source>
</evidence>
<keyword evidence="2" id="KW-0963">Cytoplasm</keyword>
<evidence type="ECO:0000256" key="10">
    <source>
        <dbReference type="ARBA" id="ARBA00047056"/>
    </source>
</evidence>
<keyword evidence="4" id="KW-0819">tRNA processing</keyword>
<dbReference type="Proteomes" id="UP000694380">
    <property type="component" value="Unplaced"/>
</dbReference>